<dbReference type="SMART" id="SM00858">
    <property type="entry name" value="SAF"/>
    <property type="match status" value="1"/>
</dbReference>
<dbReference type="PANTHER" id="PTHR36307:SF1">
    <property type="entry name" value="FLAGELLA BASAL BODY P-RING FORMATION PROTEIN FLGA"/>
    <property type="match status" value="1"/>
</dbReference>
<keyword evidence="9" id="KW-0966">Cell projection</keyword>
<evidence type="ECO:0000256" key="4">
    <source>
        <dbReference type="ARBA" id="ARBA00022729"/>
    </source>
</evidence>
<evidence type="ECO:0000256" key="2">
    <source>
        <dbReference type="ARBA" id="ARBA00010474"/>
    </source>
</evidence>
<feature type="domain" description="SAF" evidence="8">
    <location>
        <begin position="125"/>
        <end position="187"/>
    </location>
</feature>
<keyword evidence="5 7" id="KW-0574">Periplasm</keyword>
<keyword evidence="7" id="KW-1005">Bacterial flagellum biogenesis</keyword>
<gene>
    <name evidence="9" type="ORF">SAMN02745781_01034</name>
</gene>
<dbReference type="Pfam" id="PF13144">
    <property type="entry name" value="ChapFlgA"/>
    <property type="match status" value="1"/>
</dbReference>
<dbReference type="InterPro" id="IPR013974">
    <property type="entry name" value="SAF"/>
</dbReference>
<dbReference type="InterPro" id="IPR039246">
    <property type="entry name" value="Flagellar_FlgA"/>
</dbReference>
<dbReference type="EMBL" id="FQUH01000003">
    <property type="protein sequence ID" value="SHE89042.1"/>
    <property type="molecule type" value="Genomic_DNA"/>
</dbReference>
<keyword evidence="10" id="KW-1185">Reference proteome</keyword>
<keyword evidence="9" id="KW-0282">Flagellum</keyword>
<evidence type="ECO:0000256" key="1">
    <source>
        <dbReference type="ARBA" id="ARBA00004418"/>
    </source>
</evidence>
<evidence type="ECO:0000256" key="6">
    <source>
        <dbReference type="ARBA" id="ARBA00025643"/>
    </source>
</evidence>
<protein>
    <recommendedName>
        <fullName evidence="3 7">Flagella basal body P-ring formation protein FlgA</fullName>
    </recommendedName>
</protein>
<sequence>MFKKLCLSPLLFTKCRAFFKLFYSIIVILSVFFNISTQAATQEQLDHIRETAEKYATTVIEHPTGGKIVATAAPLDNRIQASDCPTGLKAFSSSRNGSASHITVLVECPTDNWRIYVPVRLDITVPAVLAATPLNRGQIITQQDVSLGMVDLLRFRQQGFSTIDQVIGAKVKRNIPRNDIISDRDICIVCRNETVTIKAIKNSLSIITQGTALSDGDLGEQIRVKNDKSNRIIDAQVSGIGEVTVRF</sequence>
<dbReference type="Proteomes" id="UP000184159">
    <property type="component" value="Unassembled WGS sequence"/>
</dbReference>
<accession>A0A1M4X7E9</accession>
<keyword evidence="9" id="KW-0969">Cilium</keyword>
<evidence type="ECO:0000256" key="7">
    <source>
        <dbReference type="RuleBase" id="RU362063"/>
    </source>
</evidence>
<keyword evidence="4" id="KW-0732">Signal</keyword>
<comment type="similarity">
    <text evidence="2 7">Belongs to the FlgA family.</text>
</comment>
<reference evidence="10" key="1">
    <citation type="submission" date="2016-11" db="EMBL/GenBank/DDBJ databases">
        <authorList>
            <person name="Varghese N."/>
            <person name="Submissions S."/>
        </authorList>
    </citation>
    <scope>NUCLEOTIDE SEQUENCE [LARGE SCALE GENOMIC DNA]</scope>
    <source>
        <strain evidence="10">DSM 21264</strain>
    </source>
</reference>
<dbReference type="Pfam" id="PF17656">
    <property type="entry name" value="ChapFlgA_N"/>
    <property type="match status" value="1"/>
</dbReference>
<organism evidence="9 10">
    <name type="scientific">Vibrio gazogenes DSM 21264 = NBRC 103151</name>
    <dbReference type="NCBI Taxonomy" id="1123492"/>
    <lineage>
        <taxon>Bacteria</taxon>
        <taxon>Pseudomonadati</taxon>
        <taxon>Pseudomonadota</taxon>
        <taxon>Gammaproteobacteria</taxon>
        <taxon>Vibrionales</taxon>
        <taxon>Vibrionaceae</taxon>
        <taxon>Vibrio</taxon>
    </lineage>
</organism>
<evidence type="ECO:0000256" key="3">
    <source>
        <dbReference type="ARBA" id="ARBA00014754"/>
    </source>
</evidence>
<name>A0A1M4X7E9_VIBGA</name>
<dbReference type="Gene3D" id="2.30.30.760">
    <property type="match status" value="1"/>
</dbReference>
<comment type="function">
    <text evidence="6 7">Involved in the assembly process of the P-ring formation. It may associate with FlgF on the rod constituting a structure essential for the P-ring assembly or may act as a modulator protein for the P-ring assembly.</text>
</comment>
<dbReference type="InterPro" id="IPR017585">
    <property type="entry name" value="SAF_FlgA"/>
</dbReference>
<dbReference type="NCBIfam" id="TIGR03170">
    <property type="entry name" value="flgA_cterm"/>
    <property type="match status" value="1"/>
</dbReference>
<evidence type="ECO:0000313" key="9">
    <source>
        <dbReference type="EMBL" id="SHE89042.1"/>
    </source>
</evidence>
<evidence type="ECO:0000259" key="8">
    <source>
        <dbReference type="SMART" id="SM00858"/>
    </source>
</evidence>
<dbReference type="GO" id="GO:0042597">
    <property type="term" value="C:periplasmic space"/>
    <property type="evidence" value="ECO:0007669"/>
    <property type="project" value="UniProtKB-SubCell"/>
</dbReference>
<dbReference type="AlphaFoldDB" id="A0A1M4X7E9"/>
<dbReference type="Gene3D" id="3.90.1210.10">
    <property type="entry name" value="Antifreeze-like/N-acetylneuraminic acid synthase C-terminal domain"/>
    <property type="match status" value="1"/>
</dbReference>
<proteinExistence type="inferred from homology"/>
<dbReference type="GO" id="GO:0044780">
    <property type="term" value="P:bacterial-type flagellum assembly"/>
    <property type="evidence" value="ECO:0007669"/>
    <property type="project" value="InterPro"/>
</dbReference>
<evidence type="ECO:0000313" key="10">
    <source>
        <dbReference type="Proteomes" id="UP000184159"/>
    </source>
</evidence>
<dbReference type="InterPro" id="IPR041231">
    <property type="entry name" value="FlgA_N"/>
</dbReference>
<evidence type="ECO:0000256" key="5">
    <source>
        <dbReference type="ARBA" id="ARBA00022764"/>
    </source>
</evidence>
<dbReference type="PANTHER" id="PTHR36307">
    <property type="entry name" value="FLAGELLA BASAL BODY P-RING FORMATION PROTEIN FLGA"/>
    <property type="match status" value="1"/>
</dbReference>
<dbReference type="CDD" id="cd11614">
    <property type="entry name" value="SAF_CpaB_FlgA_like"/>
    <property type="match status" value="1"/>
</dbReference>
<dbReference type="RefSeq" id="WP_072956383.1">
    <property type="nucleotide sequence ID" value="NZ_FQUH01000003.1"/>
</dbReference>
<comment type="subcellular location">
    <subcellularLocation>
        <location evidence="1 7">Periplasm</location>
    </subcellularLocation>
</comment>